<accession>A0A4Y7SG21</accession>
<reference evidence="3 4" key="1">
    <citation type="journal article" date="2019" name="Nat. Ecol. Evol.">
        <title>Megaphylogeny resolves global patterns of mushroom evolution.</title>
        <authorList>
            <person name="Varga T."/>
            <person name="Krizsan K."/>
            <person name="Foldi C."/>
            <person name="Dima B."/>
            <person name="Sanchez-Garcia M."/>
            <person name="Sanchez-Ramirez S."/>
            <person name="Szollosi G.J."/>
            <person name="Szarkandi J.G."/>
            <person name="Papp V."/>
            <person name="Albert L."/>
            <person name="Andreopoulos W."/>
            <person name="Angelini C."/>
            <person name="Antonin V."/>
            <person name="Barry K.W."/>
            <person name="Bougher N.L."/>
            <person name="Buchanan P."/>
            <person name="Buyck B."/>
            <person name="Bense V."/>
            <person name="Catcheside P."/>
            <person name="Chovatia M."/>
            <person name="Cooper J."/>
            <person name="Damon W."/>
            <person name="Desjardin D."/>
            <person name="Finy P."/>
            <person name="Geml J."/>
            <person name="Haridas S."/>
            <person name="Hughes K."/>
            <person name="Justo A."/>
            <person name="Karasinski D."/>
            <person name="Kautmanova I."/>
            <person name="Kiss B."/>
            <person name="Kocsube S."/>
            <person name="Kotiranta H."/>
            <person name="LaButti K.M."/>
            <person name="Lechner B.E."/>
            <person name="Liimatainen K."/>
            <person name="Lipzen A."/>
            <person name="Lukacs Z."/>
            <person name="Mihaltcheva S."/>
            <person name="Morgado L.N."/>
            <person name="Niskanen T."/>
            <person name="Noordeloos M.E."/>
            <person name="Ohm R.A."/>
            <person name="Ortiz-Santana B."/>
            <person name="Ovrebo C."/>
            <person name="Racz N."/>
            <person name="Riley R."/>
            <person name="Savchenko A."/>
            <person name="Shiryaev A."/>
            <person name="Soop K."/>
            <person name="Spirin V."/>
            <person name="Szebenyi C."/>
            <person name="Tomsovsky M."/>
            <person name="Tulloss R.E."/>
            <person name="Uehling J."/>
            <person name="Grigoriev I.V."/>
            <person name="Vagvolgyi C."/>
            <person name="Papp T."/>
            <person name="Martin F.M."/>
            <person name="Miettinen O."/>
            <person name="Hibbett D.S."/>
            <person name="Nagy L.G."/>
        </authorList>
    </citation>
    <scope>NUCLEOTIDE SEQUENCE [LARGE SCALE GENOMIC DNA]</scope>
    <source>
        <strain evidence="3 4">FP101781</strain>
    </source>
</reference>
<evidence type="ECO:0000259" key="2">
    <source>
        <dbReference type="PROSITE" id="PS01286"/>
    </source>
</evidence>
<protein>
    <recommendedName>
        <fullName evidence="2">F5/8 type C domain-containing protein</fullName>
    </recommendedName>
</protein>
<dbReference type="OrthoDB" id="10674413at2759"/>
<proteinExistence type="predicted"/>
<feature type="region of interest" description="Disordered" evidence="1">
    <location>
        <begin position="83"/>
        <end position="144"/>
    </location>
</feature>
<feature type="domain" description="F5/8 type C" evidence="2">
    <location>
        <begin position="26"/>
        <end position="43"/>
    </location>
</feature>
<feature type="compositionally biased region" description="Basic and acidic residues" evidence="1">
    <location>
        <begin position="7"/>
        <end position="21"/>
    </location>
</feature>
<name>A0A4Y7SG21_COPMI</name>
<dbReference type="Proteomes" id="UP000298030">
    <property type="component" value="Unassembled WGS sequence"/>
</dbReference>
<evidence type="ECO:0000313" key="3">
    <source>
        <dbReference type="EMBL" id="TEB20616.1"/>
    </source>
</evidence>
<gene>
    <name evidence="3" type="ORF">FA13DRAFT_206304</name>
</gene>
<dbReference type="AlphaFoldDB" id="A0A4Y7SG21"/>
<feature type="region of interest" description="Disordered" evidence="1">
    <location>
        <begin position="1"/>
        <end position="31"/>
    </location>
</feature>
<sequence length="231" mass="25509">MTSPYKPDAETLSKTPIEKRVSSTVPPPPPGTVAELRLEIVGCAPYVGSGLTLDRNDQLVVEGPGGQMSDAGASAHVPLVTRPSVSPLPSPATTPSRSRAATPVGIKRTESMSTVVAEEEEEDSMQVDDSATREDETRMQIDGAQRIDPTLDILARNLKEVQNLEEERKRIEAELAQEKALKDKEEERRKREEEEAEEKKRAAEEAEKAERERVKRELEEARLKAEGEGED</sequence>
<dbReference type="EMBL" id="QPFP01000135">
    <property type="protein sequence ID" value="TEB20616.1"/>
    <property type="molecule type" value="Genomic_DNA"/>
</dbReference>
<feature type="compositionally biased region" description="Acidic residues" evidence="1">
    <location>
        <begin position="117"/>
        <end position="126"/>
    </location>
</feature>
<organism evidence="3 4">
    <name type="scientific">Coprinellus micaceus</name>
    <name type="common">Glistening ink-cap mushroom</name>
    <name type="synonym">Coprinus micaceus</name>
    <dbReference type="NCBI Taxonomy" id="71717"/>
    <lineage>
        <taxon>Eukaryota</taxon>
        <taxon>Fungi</taxon>
        <taxon>Dikarya</taxon>
        <taxon>Basidiomycota</taxon>
        <taxon>Agaricomycotina</taxon>
        <taxon>Agaricomycetes</taxon>
        <taxon>Agaricomycetidae</taxon>
        <taxon>Agaricales</taxon>
        <taxon>Agaricineae</taxon>
        <taxon>Psathyrellaceae</taxon>
        <taxon>Coprinellus</taxon>
    </lineage>
</organism>
<keyword evidence="4" id="KW-1185">Reference proteome</keyword>
<dbReference type="PROSITE" id="PS01286">
    <property type="entry name" value="FA58C_2"/>
    <property type="match status" value="1"/>
</dbReference>
<feature type="compositionally biased region" description="Basic and acidic residues" evidence="1">
    <location>
        <begin position="130"/>
        <end position="139"/>
    </location>
</feature>
<comment type="caution">
    <text evidence="3">The sequence shown here is derived from an EMBL/GenBank/DDBJ whole genome shotgun (WGS) entry which is preliminary data.</text>
</comment>
<feature type="region of interest" description="Disordered" evidence="1">
    <location>
        <begin position="175"/>
        <end position="231"/>
    </location>
</feature>
<dbReference type="InterPro" id="IPR000421">
    <property type="entry name" value="FA58C"/>
</dbReference>
<evidence type="ECO:0000256" key="1">
    <source>
        <dbReference type="SAM" id="MobiDB-lite"/>
    </source>
</evidence>
<evidence type="ECO:0000313" key="4">
    <source>
        <dbReference type="Proteomes" id="UP000298030"/>
    </source>
</evidence>